<gene>
    <name evidence="1" type="ORF">Taro_031310</name>
</gene>
<accession>A0A843VPQ3</accession>
<protein>
    <submittedName>
        <fullName evidence="1">Uncharacterized protein</fullName>
    </submittedName>
</protein>
<reference evidence="1" key="1">
    <citation type="submission" date="2017-07" db="EMBL/GenBank/DDBJ databases">
        <title>Taro Niue Genome Assembly and Annotation.</title>
        <authorList>
            <person name="Atibalentja N."/>
            <person name="Keating K."/>
            <person name="Fields C.J."/>
        </authorList>
    </citation>
    <scope>NUCLEOTIDE SEQUENCE</scope>
    <source>
        <strain evidence="1">Niue_2</strain>
        <tissue evidence="1">Leaf</tissue>
    </source>
</reference>
<evidence type="ECO:0000313" key="2">
    <source>
        <dbReference type="Proteomes" id="UP000652761"/>
    </source>
</evidence>
<proteinExistence type="predicted"/>
<keyword evidence="2" id="KW-1185">Reference proteome</keyword>
<sequence length="215" mass="24342">MDWHRGSQPCYLSVKFDISWFMDIKDQLLVNCPVTHVFKVFAHGCEAWWADSWAQSAHKSCACERNKGLHRVPNAKTLGVTFTFPLFGGLRLHGCRVSRAGQSANVGHGKVTTHVVAFRLRWRFTSRSHPLDIFKKFWPNKASTSSARPGGAAAKLSRPIWFFGVVSPRGRRTEWGKQREFVFFTKSEQFGLGFLPVKATEPPVVTRSRKADPSH</sequence>
<dbReference type="EMBL" id="NMUH01002212">
    <property type="protein sequence ID" value="MQL98598.1"/>
    <property type="molecule type" value="Genomic_DNA"/>
</dbReference>
<comment type="caution">
    <text evidence="1">The sequence shown here is derived from an EMBL/GenBank/DDBJ whole genome shotgun (WGS) entry which is preliminary data.</text>
</comment>
<name>A0A843VPQ3_COLES</name>
<dbReference type="AlphaFoldDB" id="A0A843VPQ3"/>
<organism evidence="1 2">
    <name type="scientific">Colocasia esculenta</name>
    <name type="common">Wild taro</name>
    <name type="synonym">Arum esculentum</name>
    <dbReference type="NCBI Taxonomy" id="4460"/>
    <lineage>
        <taxon>Eukaryota</taxon>
        <taxon>Viridiplantae</taxon>
        <taxon>Streptophyta</taxon>
        <taxon>Embryophyta</taxon>
        <taxon>Tracheophyta</taxon>
        <taxon>Spermatophyta</taxon>
        <taxon>Magnoliopsida</taxon>
        <taxon>Liliopsida</taxon>
        <taxon>Araceae</taxon>
        <taxon>Aroideae</taxon>
        <taxon>Colocasieae</taxon>
        <taxon>Colocasia</taxon>
    </lineage>
</organism>
<dbReference type="Proteomes" id="UP000652761">
    <property type="component" value="Unassembled WGS sequence"/>
</dbReference>
<evidence type="ECO:0000313" key="1">
    <source>
        <dbReference type="EMBL" id="MQL98598.1"/>
    </source>
</evidence>